<organism evidence="2 3">
    <name type="scientific">Mariprofundus micogutta</name>
    <dbReference type="NCBI Taxonomy" id="1921010"/>
    <lineage>
        <taxon>Bacteria</taxon>
        <taxon>Pseudomonadati</taxon>
        <taxon>Pseudomonadota</taxon>
        <taxon>Candidatius Mariprofundia</taxon>
        <taxon>Mariprofundales</taxon>
        <taxon>Mariprofundaceae</taxon>
        <taxon>Mariprofundus</taxon>
    </lineage>
</organism>
<feature type="transmembrane region" description="Helical" evidence="1">
    <location>
        <begin position="110"/>
        <end position="129"/>
    </location>
</feature>
<dbReference type="STRING" id="1921010.MMIC_P1959"/>
<proteinExistence type="predicted"/>
<feature type="transmembrane region" description="Helical" evidence="1">
    <location>
        <begin position="43"/>
        <end position="60"/>
    </location>
</feature>
<evidence type="ECO:0000313" key="2">
    <source>
        <dbReference type="EMBL" id="GAV20981.1"/>
    </source>
</evidence>
<feature type="transmembrane region" description="Helical" evidence="1">
    <location>
        <begin position="72"/>
        <end position="104"/>
    </location>
</feature>
<keyword evidence="1" id="KW-0472">Membrane</keyword>
<feature type="transmembrane region" description="Helical" evidence="1">
    <location>
        <begin position="20"/>
        <end position="37"/>
    </location>
</feature>
<keyword evidence="1" id="KW-1133">Transmembrane helix</keyword>
<reference evidence="2 3" key="1">
    <citation type="journal article" date="2017" name="Arch. Microbiol.">
        <title>Mariprofundus micogutta sp. nov., a novel iron-oxidizing zetaproteobacterium isolated from a deep-sea hydrothermal field at the Bayonnaise knoll of the Izu-Ogasawara arc, and a description of Mariprofundales ord. nov. and Zetaproteobacteria classis nov.</title>
        <authorList>
            <person name="Makita H."/>
            <person name="Tanaka E."/>
            <person name="Mitsunobu S."/>
            <person name="Miyazaki M."/>
            <person name="Nunoura T."/>
            <person name="Uematsu K."/>
            <person name="Takaki Y."/>
            <person name="Nishi S."/>
            <person name="Shimamura S."/>
            <person name="Takai K."/>
        </authorList>
    </citation>
    <scope>NUCLEOTIDE SEQUENCE [LARGE SCALE GENOMIC DNA]</scope>
    <source>
        <strain evidence="2 3">ET2</strain>
    </source>
</reference>
<feature type="transmembrane region" description="Helical" evidence="1">
    <location>
        <begin position="141"/>
        <end position="159"/>
    </location>
</feature>
<name>A0A1L8CPY5_9PROT</name>
<evidence type="ECO:0000313" key="3">
    <source>
        <dbReference type="Proteomes" id="UP000231632"/>
    </source>
</evidence>
<dbReference type="RefSeq" id="WP_072660284.1">
    <property type="nucleotide sequence ID" value="NZ_BDFD01000018.1"/>
</dbReference>
<sequence length="332" mass="37259">MSKATDKIGLIEIEYIRRVIGLTFVVTIVFDVIYLFLGRADLFALTLLESVVFAVALWLIHIGKVRIAMHMAAFVLSTAVIIQCYLEPSTGFWISVMMVGIALFLGREGLVWSIYTFSGLLLMLYLDAVRELPLFSLQSRMNLLISLGILFILNMLFFAKLKQQQQDTAQVSEQLAGEKAERKKMEMARNLAGGLAHLINNEMQAVSLNTHLIRLESDEETGRKLDQIDNIASKASLHANQLLAYSGYSQKCEFESLDLHGFLDDCIEEYRVHMPPSISLQLSASDKQVCSAGVTGIKSGKCCSVCWRMQSKPVLRMVKYRSAILCRVSHHL</sequence>
<protein>
    <submittedName>
        <fullName evidence="2">Uncharacterized protein</fullName>
    </submittedName>
</protein>
<dbReference type="EMBL" id="BDFD01000018">
    <property type="protein sequence ID" value="GAV20981.1"/>
    <property type="molecule type" value="Genomic_DNA"/>
</dbReference>
<keyword evidence="3" id="KW-1185">Reference proteome</keyword>
<evidence type="ECO:0000256" key="1">
    <source>
        <dbReference type="SAM" id="Phobius"/>
    </source>
</evidence>
<keyword evidence="1" id="KW-0812">Transmembrane</keyword>
<accession>A0A1L8CPY5</accession>
<dbReference type="Proteomes" id="UP000231632">
    <property type="component" value="Unassembled WGS sequence"/>
</dbReference>
<gene>
    <name evidence="2" type="ORF">MMIC_P1959</name>
</gene>
<comment type="caution">
    <text evidence="2">The sequence shown here is derived from an EMBL/GenBank/DDBJ whole genome shotgun (WGS) entry which is preliminary data.</text>
</comment>
<dbReference type="AlphaFoldDB" id="A0A1L8CPY5"/>
<dbReference type="Gene3D" id="1.10.287.130">
    <property type="match status" value="1"/>
</dbReference>